<dbReference type="InterPro" id="IPR029001">
    <property type="entry name" value="ITPase-like_fam"/>
</dbReference>
<comment type="subcellular location">
    <subcellularLocation>
        <location evidence="4">Cytoplasm</location>
    </subcellularLocation>
</comment>
<evidence type="ECO:0000313" key="6">
    <source>
        <dbReference type="Proteomes" id="UP001156215"/>
    </source>
</evidence>
<accession>A0A9E9LZW3</accession>
<dbReference type="CDD" id="cd00555">
    <property type="entry name" value="Maf"/>
    <property type="match status" value="1"/>
</dbReference>
<evidence type="ECO:0000256" key="4">
    <source>
        <dbReference type="HAMAP-Rule" id="MF_00528"/>
    </source>
</evidence>
<keyword evidence="6" id="KW-1185">Reference proteome</keyword>
<comment type="catalytic activity">
    <reaction evidence="4">
        <text>dTTP + H2O = dTMP + diphosphate + H(+)</text>
        <dbReference type="Rhea" id="RHEA:28534"/>
        <dbReference type="ChEBI" id="CHEBI:15377"/>
        <dbReference type="ChEBI" id="CHEBI:15378"/>
        <dbReference type="ChEBI" id="CHEBI:33019"/>
        <dbReference type="ChEBI" id="CHEBI:37568"/>
        <dbReference type="ChEBI" id="CHEBI:63528"/>
        <dbReference type="EC" id="3.6.1.9"/>
    </reaction>
</comment>
<feature type="active site" description="Proton acceptor" evidence="4">
    <location>
        <position position="87"/>
    </location>
</feature>
<feature type="site" description="Important for substrate specificity" evidence="4">
    <location>
        <position position="88"/>
    </location>
</feature>
<evidence type="ECO:0000256" key="1">
    <source>
        <dbReference type="ARBA" id="ARBA00001968"/>
    </source>
</evidence>
<keyword evidence="4" id="KW-0963">Cytoplasm</keyword>
<dbReference type="PANTHER" id="PTHR43213:SF5">
    <property type="entry name" value="BIFUNCTIONAL DTTP_UTP PYROPHOSPHATASE_METHYLTRANSFERASE PROTEIN-RELATED"/>
    <property type="match status" value="1"/>
</dbReference>
<comment type="cofactor">
    <cofactor evidence="1 4">
        <name>a divalent metal cation</name>
        <dbReference type="ChEBI" id="CHEBI:60240"/>
    </cofactor>
</comment>
<dbReference type="RefSeq" id="WP_269309605.1">
    <property type="nucleotide sequence ID" value="NZ_CP098242.1"/>
</dbReference>
<comment type="caution">
    <text evidence="4">Lacks conserved residue(s) required for the propagation of feature annotation.</text>
</comment>
<dbReference type="HAMAP" id="MF_00528">
    <property type="entry name" value="Maf"/>
    <property type="match status" value="1"/>
</dbReference>
<gene>
    <name evidence="5" type="ORF">NB640_02675</name>
</gene>
<dbReference type="KEGG" id="ovb:NB640_02675"/>
<dbReference type="PANTHER" id="PTHR43213">
    <property type="entry name" value="BIFUNCTIONAL DTTP/UTP PYROPHOSPHATASE/METHYLTRANSFERASE PROTEIN-RELATED"/>
    <property type="match status" value="1"/>
</dbReference>
<dbReference type="NCBIfam" id="TIGR00172">
    <property type="entry name" value="maf"/>
    <property type="match status" value="1"/>
</dbReference>
<organism evidence="5 6">
    <name type="scientific">Oxalobacter vibrioformis</name>
    <dbReference type="NCBI Taxonomy" id="933080"/>
    <lineage>
        <taxon>Bacteria</taxon>
        <taxon>Pseudomonadati</taxon>
        <taxon>Pseudomonadota</taxon>
        <taxon>Betaproteobacteria</taxon>
        <taxon>Burkholderiales</taxon>
        <taxon>Oxalobacteraceae</taxon>
        <taxon>Oxalobacter</taxon>
    </lineage>
</organism>
<dbReference type="Proteomes" id="UP001156215">
    <property type="component" value="Chromosome"/>
</dbReference>
<dbReference type="InterPro" id="IPR003697">
    <property type="entry name" value="Maf-like"/>
</dbReference>
<evidence type="ECO:0000256" key="3">
    <source>
        <dbReference type="ARBA" id="ARBA00023080"/>
    </source>
</evidence>
<evidence type="ECO:0000256" key="2">
    <source>
        <dbReference type="ARBA" id="ARBA00022801"/>
    </source>
</evidence>
<comment type="catalytic activity">
    <reaction evidence="4">
        <text>UTP + H2O = UMP + diphosphate + H(+)</text>
        <dbReference type="Rhea" id="RHEA:29395"/>
        <dbReference type="ChEBI" id="CHEBI:15377"/>
        <dbReference type="ChEBI" id="CHEBI:15378"/>
        <dbReference type="ChEBI" id="CHEBI:33019"/>
        <dbReference type="ChEBI" id="CHEBI:46398"/>
        <dbReference type="ChEBI" id="CHEBI:57865"/>
        <dbReference type="EC" id="3.6.1.9"/>
    </reaction>
</comment>
<dbReference type="GO" id="GO:0005737">
    <property type="term" value="C:cytoplasm"/>
    <property type="evidence" value="ECO:0007669"/>
    <property type="project" value="UniProtKB-SubCell"/>
</dbReference>
<evidence type="ECO:0000313" key="5">
    <source>
        <dbReference type="EMBL" id="WAW10582.1"/>
    </source>
</evidence>
<keyword evidence="2 4" id="KW-0378">Hydrolase</keyword>
<dbReference type="Pfam" id="PF02545">
    <property type="entry name" value="Maf"/>
    <property type="match status" value="1"/>
</dbReference>
<feature type="site" description="Important for substrate specificity" evidence="4">
    <location>
        <position position="16"/>
    </location>
</feature>
<protein>
    <recommendedName>
        <fullName evidence="4">dTTP/UTP pyrophosphatase</fullName>
        <shortName evidence="4">dTTPase/UTPase</shortName>
        <ecNumber evidence="4">3.6.1.9</ecNumber>
    </recommendedName>
    <alternativeName>
        <fullName evidence="4">Nucleoside triphosphate pyrophosphatase</fullName>
    </alternativeName>
    <alternativeName>
        <fullName evidence="4">Nucleotide pyrophosphatase</fullName>
        <shortName evidence="4">Nucleotide PPase</shortName>
    </alternativeName>
</protein>
<dbReference type="Gene3D" id="3.90.950.10">
    <property type="match status" value="1"/>
</dbReference>
<dbReference type="PIRSF" id="PIRSF006305">
    <property type="entry name" value="Maf"/>
    <property type="match status" value="1"/>
</dbReference>
<keyword evidence="3 4" id="KW-0546">Nucleotide metabolism</keyword>
<reference evidence="5" key="1">
    <citation type="journal article" date="2022" name="Front. Microbiol.">
        <title>New perspectives on an old grouping: The genomic and phenotypic variability of Oxalobacter formigenes and the implications for calcium oxalate stone prevention.</title>
        <authorList>
            <person name="Chmiel J.A."/>
            <person name="Carr C."/>
            <person name="Stuivenberg G.A."/>
            <person name="Venema R."/>
            <person name="Chanyi R.M."/>
            <person name="Al K.F."/>
            <person name="Giguere D."/>
            <person name="Say H."/>
            <person name="Akouris P.P."/>
            <person name="Dominguez Romero S.A."/>
            <person name="Kwong A."/>
            <person name="Tai V."/>
            <person name="Koval S.F."/>
            <person name="Razvi H."/>
            <person name="Bjazevic J."/>
            <person name="Burton J.P."/>
        </authorList>
    </citation>
    <scope>NUCLEOTIDE SEQUENCE</scope>
    <source>
        <strain evidence="5">WoOx3</strain>
    </source>
</reference>
<proteinExistence type="inferred from homology"/>
<dbReference type="SUPFAM" id="SSF52972">
    <property type="entry name" value="ITPase-like"/>
    <property type="match status" value="1"/>
</dbReference>
<dbReference type="AlphaFoldDB" id="A0A9E9LZW3"/>
<feature type="site" description="Important for substrate specificity" evidence="4">
    <location>
        <position position="170"/>
    </location>
</feature>
<dbReference type="EMBL" id="CP098242">
    <property type="protein sequence ID" value="WAW10582.1"/>
    <property type="molecule type" value="Genomic_DNA"/>
</dbReference>
<sequence>MRQTDRKIYLASKSPRRRELLRQIDIDFELLFLGSKDPKNTDVVNEDVLPGELPQDYVRRISKEKADFAWHSLEQRRLLPRPVLTADTTVVLDNSILGKPQNKNEAATMLHKLSGKTHKVLTCVTIRKNDQLLQELQESEVTFAVLSDEIINHYCDTLEPYDKAGAYGIQGLAAKFITHISGSYSGIVGLPLYETTKLLREAGVDIP</sequence>
<comment type="function">
    <text evidence="4">Nucleoside triphosphate pyrophosphatase that hydrolyzes dTTP and UTP. May have a dual role in cell division arrest and in preventing the incorporation of modified nucleotides into cellular nucleic acids.</text>
</comment>
<comment type="similarity">
    <text evidence="4">Belongs to the Maf family. YhdE subfamily.</text>
</comment>
<dbReference type="GO" id="GO:0009117">
    <property type="term" value="P:nucleotide metabolic process"/>
    <property type="evidence" value="ECO:0007669"/>
    <property type="project" value="UniProtKB-KW"/>
</dbReference>
<dbReference type="GO" id="GO:0047429">
    <property type="term" value="F:nucleoside triphosphate diphosphatase activity"/>
    <property type="evidence" value="ECO:0007669"/>
    <property type="project" value="UniProtKB-EC"/>
</dbReference>
<dbReference type="EC" id="3.6.1.9" evidence="4"/>
<name>A0A9E9LZW3_9BURK</name>